<evidence type="ECO:0000313" key="2">
    <source>
        <dbReference type="Proteomes" id="UP000203464"/>
    </source>
</evidence>
<evidence type="ECO:0000313" key="1">
    <source>
        <dbReference type="EMBL" id="SMX40179.1"/>
    </source>
</evidence>
<dbReference type="Proteomes" id="UP000203464">
    <property type="component" value="Unassembled WGS sequence"/>
</dbReference>
<proteinExistence type="predicted"/>
<accession>A0A238KBF8</accession>
<reference evidence="2" key="1">
    <citation type="submission" date="2017-05" db="EMBL/GenBank/DDBJ databases">
        <authorList>
            <person name="Rodrigo-Torres L."/>
            <person name="Arahal R. D."/>
            <person name="Lucena T."/>
        </authorList>
    </citation>
    <scope>NUCLEOTIDE SEQUENCE [LARGE SCALE GENOMIC DNA]</scope>
    <source>
        <strain evidence="2">CECT 8868</strain>
    </source>
</reference>
<gene>
    <name evidence="1" type="ORF">OCA8868_02307</name>
</gene>
<protein>
    <submittedName>
        <fullName evidence="1">Uncharacterized protein</fullName>
    </submittedName>
</protein>
<dbReference type="AlphaFoldDB" id="A0A238KBF8"/>
<organism evidence="1 2">
    <name type="scientific">Octadecabacter ascidiaceicola</name>
    <dbReference type="NCBI Taxonomy" id="1655543"/>
    <lineage>
        <taxon>Bacteria</taxon>
        <taxon>Pseudomonadati</taxon>
        <taxon>Pseudomonadota</taxon>
        <taxon>Alphaproteobacteria</taxon>
        <taxon>Rhodobacterales</taxon>
        <taxon>Roseobacteraceae</taxon>
        <taxon>Octadecabacter</taxon>
    </lineage>
</organism>
<keyword evidence="2" id="KW-1185">Reference proteome</keyword>
<name>A0A238KBF8_9RHOB</name>
<sequence length="88" mass="9824">MPAMNMACVRFLETSVRSILKRGGNQRDCREGLLMVKENNAVPVMKLSETHADAINQESDGMAVFRIWTLLTGGETMRDLTVANRRLG</sequence>
<dbReference type="EMBL" id="FXYD01000003">
    <property type="protein sequence ID" value="SMX40179.1"/>
    <property type="molecule type" value="Genomic_DNA"/>
</dbReference>